<dbReference type="CDD" id="cd02440">
    <property type="entry name" value="AdoMet_MTases"/>
    <property type="match status" value="1"/>
</dbReference>
<evidence type="ECO:0000256" key="2">
    <source>
        <dbReference type="ARBA" id="ARBA00022552"/>
    </source>
</evidence>
<gene>
    <name evidence="6 7" type="primary">rsmG</name>
    <name evidence="7" type="ORF">H9Y05_07035</name>
</gene>
<dbReference type="NCBIfam" id="TIGR00138">
    <property type="entry name" value="rsmG_gidB"/>
    <property type="match status" value="1"/>
</dbReference>
<evidence type="ECO:0000256" key="5">
    <source>
        <dbReference type="ARBA" id="ARBA00022691"/>
    </source>
</evidence>
<evidence type="ECO:0000256" key="1">
    <source>
        <dbReference type="ARBA" id="ARBA00022490"/>
    </source>
</evidence>
<proteinExistence type="inferred from homology"/>
<evidence type="ECO:0000313" key="7">
    <source>
        <dbReference type="EMBL" id="MBC9812232.1"/>
    </source>
</evidence>
<evidence type="ECO:0000256" key="3">
    <source>
        <dbReference type="ARBA" id="ARBA00022603"/>
    </source>
</evidence>
<comment type="caution">
    <text evidence="6">Lacks conserved residue(s) required for the propagation of feature annotation.</text>
</comment>
<dbReference type="SUPFAM" id="SSF53335">
    <property type="entry name" value="S-adenosyl-L-methionine-dependent methyltransferases"/>
    <property type="match status" value="1"/>
</dbReference>
<dbReference type="EMBL" id="JACVEL010000003">
    <property type="protein sequence ID" value="MBC9812232.1"/>
    <property type="molecule type" value="Genomic_DNA"/>
</dbReference>
<protein>
    <recommendedName>
        <fullName evidence="6">Ribosomal RNA small subunit methyltransferase G</fullName>
        <ecNumber evidence="6">2.1.1.-</ecNumber>
    </recommendedName>
    <alternativeName>
        <fullName evidence="6">16S rRNA 7-methylguanosine methyltransferase</fullName>
        <shortName evidence="6">16S rRNA m7G methyltransferase</shortName>
    </alternativeName>
</protein>
<keyword evidence="3 6" id="KW-0489">Methyltransferase</keyword>
<keyword evidence="2 6" id="KW-0698">rRNA processing</keyword>
<feature type="binding site" evidence="6">
    <location>
        <begin position="122"/>
        <end position="123"/>
    </location>
    <ligand>
        <name>S-adenosyl-L-methionine</name>
        <dbReference type="ChEBI" id="CHEBI:59789"/>
    </ligand>
</feature>
<dbReference type="PANTHER" id="PTHR31760">
    <property type="entry name" value="S-ADENOSYL-L-METHIONINE-DEPENDENT METHYLTRANSFERASES SUPERFAMILY PROTEIN"/>
    <property type="match status" value="1"/>
</dbReference>
<comment type="function">
    <text evidence="6">Specifically methylates the N7 position of a guanine in 16S rRNA.</text>
</comment>
<dbReference type="Gene3D" id="3.40.50.150">
    <property type="entry name" value="Vaccinia Virus protein VP39"/>
    <property type="match status" value="1"/>
</dbReference>
<comment type="subcellular location">
    <subcellularLocation>
        <location evidence="6">Cytoplasm</location>
    </subcellularLocation>
</comment>
<keyword evidence="4 6" id="KW-0808">Transferase</keyword>
<keyword evidence="5 6" id="KW-0949">S-adenosyl-L-methionine</keyword>
<dbReference type="GO" id="GO:0070043">
    <property type="term" value="F:rRNA (guanine-N7-)-methyltransferase activity"/>
    <property type="evidence" value="ECO:0007669"/>
    <property type="project" value="UniProtKB-UniRule"/>
</dbReference>
<dbReference type="Proteomes" id="UP000652681">
    <property type="component" value="Unassembled WGS sequence"/>
</dbReference>
<reference evidence="7" key="1">
    <citation type="submission" date="2020-09" db="EMBL/GenBank/DDBJ databases">
        <title>Taishania pollutisoli gen. nov., sp. nov., Isolated from Tetrabromobisphenol A-Contaminated Soil.</title>
        <authorList>
            <person name="Chen Q."/>
        </authorList>
    </citation>
    <scope>NUCLEOTIDE SEQUENCE</scope>
    <source>
        <strain evidence="7">CZZ-1</strain>
    </source>
</reference>
<dbReference type="InterPro" id="IPR029063">
    <property type="entry name" value="SAM-dependent_MTases_sf"/>
</dbReference>
<keyword evidence="1 6" id="KW-0963">Cytoplasm</keyword>
<dbReference type="GO" id="GO:0005829">
    <property type="term" value="C:cytosol"/>
    <property type="evidence" value="ECO:0007669"/>
    <property type="project" value="TreeGrafter"/>
</dbReference>
<dbReference type="AlphaFoldDB" id="A0A8J6TSH7"/>
<comment type="similarity">
    <text evidence="6">Belongs to the methyltransferase superfamily. RNA methyltransferase RsmG family.</text>
</comment>
<organism evidence="7 8">
    <name type="scientific">Taishania pollutisoli</name>
    <dbReference type="NCBI Taxonomy" id="2766479"/>
    <lineage>
        <taxon>Bacteria</taxon>
        <taxon>Pseudomonadati</taxon>
        <taxon>Bacteroidota</taxon>
        <taxon>Flavobacteriia</taxon>
        <taxon>Flavobacteriales</taxon>
        <taxon>Crocinitomicaceae</taxon>
        <taxon>Taishania</taxon>
    </lineage>
</organism>
<dbReference type="RefSeq" id="WP_163490042.1">
    <property type="nucleotide sequence ID" value="NZ_JACVEL010000003.1"/>
</dbReference>
<accession>A0A8J6TSH7</accession>
<dbReference type="Pfam" id="PF02527">
    <property type="entry name" value="GidB"/>
    <property type="match status" value="1"/>
</dbReference>
<dbReference type="EC" id="2.1.1.-" evidence="6"/>
<dbReference type="PANTHER" id="PTHR31760:SF0">
    <property type="entry name" value="S-ADENOSYL-L-METHIONINE-DEPENDENT METHYLTRANSFERASES SUPERFAMILY PROTEIN"/>
    <property type="match status" value="1"/>
</dbReference>
<keyword evidence="8" id="KW-1185">Reference proteome</keyword>
<dbReference type="HAMAP" id="MF_00074">
    <property type="entry name" value="16SrRNA_methyltr_G"/>
    <property type="match status" value="1"/>
</dbReference>
<evidence type="ECO:0000256" key="6">
    <source>
        <dbReference type="HAMAP-Rule" id="MF_00074"/>
    </source>
</evidence>
<dbReference type="InterPro" id="IPR003682">
    <property type="entry name" value="rRNA_ssu_MeTfrase_G"/>
</dbReference>
<name>A0A8J6TSH7_9FLAO</name>
<comment type="caution">
    <text evidence="7">The sequence shown here is derived from an EMBL/GenBank/DDBJ whole genome shotgun (WGS) entry which is preliminary data.</text>
</comment>
<feature type="binding site" evidence="6">
    <location>
        <position position="135"/>
    </location>
    <ligand>
        <name>S-adenosyl-L-methionine</name>
        <dbReference type="ChEBI" id="CHEBI:59789"/>
    </ligand>
</feature>
<feature type="binding site" evidence="6">
    <location>
        <position position="76"/>
    </location>
    <ligand>
        <name>S-adenosyl-L-methionine</name>
        <dbReference type="ChEBI" id="CHEBI:59789"/>
    </ligand>
</feature>
<dbReference type="PIRSF" id="PIRSF003078">
    <property type="entry name" value="GidB"/>
    <property type="match status" value="1"/>
</dbReference>
<evidence type="ECO:0000313" key="8">
    <source>
        <dbReference type="Proteomes" id="UP000652681"/>
    </source>
</evidence>
<evidence type="ECO:0000256" key="4">
    <source>
        <dbReference type="ARBA" id="ARBA00022679"/>
    </source>
</evidence>
<sequence>MDILKKYFPELTAQQVEQFSRLKELYEEWNSQINVISRKDTDNFYERHVLHSLAIAKVMPFADGSEIMDIGTGGGFPGIPLAILFPECQFTLVDSIGKKVKVAAGVAESLGLKNVTAIHERAENIDHKFDFIVSRAVTAMPDFIKWTKNKFKPKNNNSLANGILYLKGGDLKEEMKTVNKFYKFYDIPGFFSEEFFETKKVVYVRN</sequence>
<feature type="binding site" evidence="6">
    <location>
        <position position="71"/>
    </location>
    <ligand>
        <name>S-adenosyl-L-methionine</name>
        <dbReference type="ChEBI" id="CHEBI:59789"/>
    </ligand>
</feature>